<dbReference type="RefSeq" id="WP_378930498.1">
    <property type="nucleotide sequence ID" value="NZ_JBHLVO010000002.1"/>
</dbReference>
<gene>
    <name evidence="2" type="ORF">ACFFIX_03280</name>
</gene>
<proteinExistence type="predicted"/>
<sequence>MERYEKIPLFGNMVVDENAGLSHTHIALSIMAVKYPATIFIYLSKYPQGKRIKKILYTAAWVLLYAVNETIDLSFNLLKYYNGWNFWWSIMFSTVMFTLLRVHYKKPLAAWLLSIGFIVFLWNLFDVPSSVFR</sequence>
<evidence type="ECO:0000313" key="2">
    <source>
        <dbReference type="EMBL" id="MFC0270480.1"/>
    </source>
</evidence>
<keyword evidence="1" id="KW-0472">Membrane</keyword>
<comment type="caution">
    <text evidence="2">The sequence shown here is derived from an EMBL/GenBank/DDBJ whole genome shotgun (WGS) entry which is preliminary data.</text>
</comment>
<dbReference type="Proteomes" id="UP001589854">
    <property type="component" value="Unassembled WGS sequence"/>
</dbReference>
<dbReference type="EMBL" id="JBHLVO010000002">
    <property type="protein sequence ID" value="MFC0270480.1"/>
    <property type="molecule type" value="Genomic_DNA"/>
</dbReference>
<dbReference type="NCBIfam" id="NF041644">
    <property type="entry name" value="CBO0543_fam"/>
    <property type="match status" value="1"/>
</dbReference>
<feature type="transmembrane region" description="Helical" evidence="1">
    <location>
        <begin position="108"/>
        <end position="125"/>
    </location>
</feature>
<accession>A0ABV6G9Y0</accession>
<feature type="transmembrane region" description="Helical" evidence="1">
    <location>
        <begin position="55"/>
        <end position="78"/>
    </location>
</feature>
<protein>
    <submittedName>
        <fullName evidence="2">CBO0543 family protein</fullName>
    </submittedName>
</protein>
<keyword evidence="1" id="KW-1133">Transmembrane helix</keyword>
<keyword evidence="1" id="KW-0812">Transmembrane</keyword>
<evidence type="ECO:0000256" key="1">
    <source>
        <dbReference type="SAM" id="Phobius"/>
    </source>
</evidence>
<feature type="transmembrane region" description="Helical" evidence="1">
    <location>
        <begin position="84"/>
        <end position="101"/>
    </location>
</feature>
<reference evidence="2 3" key="1">
    <citation type="submission" date="2024-09" db="EMBL/GenBank/DDBJ databases">
        <authorList>
            <person name="Sun Q."/>
            <person name="Mori K."/>
        </authorList>
    </citation>
    <scope>NUCLEOTIDE SEQUENCE [LARGE SCALE GENOMIC DNA]</scope>
    <source>
        <strain evidence="2 3">CCM 7228</strain>
    </source>
</reference>
<organism evidence="2 3">
    <name type="scientific">Metabacillus herbersteinensis</name>
    <dbReference type="NCBI Taxonomy" id="283816"/>
    <lineage>
        <taxon>Bacteria</taxon>
        <taxon>Bacillati</taxon>
        <taxon>Bacillota</taxon>
        <taxon>Bacilli</taxon>
        <taxon>Bacillales</taxon>
        <taxon>Bacillaceae</taxon>
        <taxon>Metabacillus</taxon>
    </lineage>
</organism>
<feature type="transmembrane region" description="Helical" evidence="1">
    <location>
        <begin position="20"/>
        <end position="43"/>
    </location>
</feature>
<keyword evidence="3" id="KW-1185">Reference proteome</keyword>
<dbReference type="InterPro" id="IPR048147">
    <property type="entry name" value="CBO0543-like"/>
</dbReference>
<evidence type="ECO:0000313" key="3">
    <source>
        <dbReference type="Proteomes" id="UP001589854"/>
    </source>
</evidence>
<name>A0ABV6G9Y0_9BACI</name>